<accession>A0A2N3IGD2</accession>
<sequence length="394" mass="42296">MKNKFFSYTAILNLLAALVLTSCYERNKFPEPKVEQRTLAALVADLRTAPTTRTFDPLFAHYSTFKKALEKTGLINLLRDNSRRFIVFAPDDLAFEQLPQQFKDAPSIETFISGTVDVNGNPVQPQYNDSILLRTIVLNHIVEIPNNADFDVNTQSTFGTLAAQTTAFLPANNPLNTPWVNNTITITPPKGVEGKLDFVPPAVNGAPMFSWGTKASNGILNTVSAVLFPATAYEFIKKDGRHNAFATMVDYYTDLVAYLSNPNNNITLFASRTTTLLSNIPSTQTRLQHHVLAASLGRVSNLNASGAVRFVPNLNAGRLTGILLASASTCIGTTTVVAVQNDPTSAFPAATVVGFPGIAAYGAGASNCVPPSGLMGFIATANAIVYSTSGLLNE</sequence>
<gene>
    <name evidence="2" type="ORF">Rain11_1363</name>
</gene>
<reference evidence="2 3" key="1">
    <citation type="submission" date="2017-06" db="EMBL/GenBank/DDBJ databases">
        <title>Raineya orbicola gen. nov., sp. nov. a slightly thermophilic bacterium of the phylum Bacteroidetes and the description of Raineyaceae fam. nov.</title>
        <authorList>
            <person name="Albuquerque L."/>
            <person name="Polonia A.R.M."/>
            <person name="Barroso C."/>
            <person name="Froufe H.J.C."/>
            <person name="Lage O."/>
            <person name="Lobo-Da-Cunha A."/>
            <person name="Egas C."/>
            <person name="Da Costa M.S."/>
        </authorList>
    </citation>
    <scope>NUCLEOTIDE SEQUENCE [LARGE SCALE GENOMIC DNA]</scope>
    <source>
        <strain evidence="2 3">SPSPC-11</strain>
    </source>
</reference>
<dbReference type="AlphaFoldDB" id="A0A2N3IGD2"/>
<dbReference type="PROSITE" id="PS50213">
    <property type="entry name" value="FAS1"/>
    <property type="match status" value="1"/>
</dbReference>
<evidence type="ECO:0000259" key="1">
    <source>
        <dbReference type="PROSITE" id="PS50213"/>
    </source>
</evidence>
<proteinExistence type="predicted"/>
<dbReference type="EMBL" id="NKXO01000019">
    <property type="protein sequence ID" value="PKQ69318.1"/>
    <property type="molecule type" value="Genomic_DNA"/>
</dbReference>
<dbReference type="OrthoDB" id="874241at2"/>
<dbReference type="SUPFAM" id="SSF82153">
    <property type="entry name" value="FAS1 domain"/>
    <property type="match status" value="2"/>
</dbReference>
<dbReference type="RefSeq" id="WP_101358630.1">
    <property type="nucleotide sequence ID" value="NZ_NKXO01000019.1"/>
</dbReference>
<dbReference type="Pfam" id="PF02469">
    <property type="entry name" value="Fasciclin"/>
    <property type="match status" value="1"/>
</dbReference>
<name>A0A2N3IGD2_9BACT</name>
<dbReference type="Gene3D" id="2.30.180.10">
    <property type="entry name" value="FAS1 domain"/>
    <property type="match status" value="1"/>
</dbReference>
<protein>
    <submittedName>
        <fullName evidence="2">Fasciclin domain</fullName>
    </submittedName>
</protein>
<evidence type="ECO:0000313" key="2">
    <source>
        <dbReference type="EMBL" id="PKQ69318.1"/>
    </source>
</evidence>
<dbReference type="PROSITE" id="PS51257">
    <property type="entry name" value="PROKAR_LIPOPROTEIN"/>
    <property type="match status" value="1"/>
</dbReference>
<dbReference type="InterPro" id="IPR000782">
    <property type="entry name" value="FAS1_domain"/>
</dbReference>
<organism evidence="2 3">
    <name type="scientific">Raineya orbicola</name>
    <dbReference type="NCBI Taxonomy" id="2016530"/>
    <lineage>
        <taxon>Bacteria</taxon>
        <taxon>Pseudomonadati</taxon>
        <taxon>Bacteroidota</taxon>
        <taxon>Cytophagia</taxon>
        <taxon>Cytophagales</taxon>
        <taxon>Raineyaceae</taxon>
        <taxon>Raineya</taxon>
    </lineage>
</organism>
<feature type="domain" description="FAS1" evidence="1">
    <location>
        <begin position="49"/>
        <end position="227"/>
    </location>
</feature>
<dbReference type="Proteomes" id="UP000233387">
    <property type="component" value="Unassembled WGS sequence"/>
</dbReference>
<evidence type="ECO:0000313" key="3">
    <source>
        <dbReference type="Proteomes" id="UP000233387"/>
    </source>
</evidence>
<keyword evidence="3" id="KW-1185">Reference proteome</keyword>
<dbReference type="InterPro" id="IPR036378">
    <property type="entry name" value="FAS1_dom_sf"/>
</dbReference>
<comment type="caution">
    <text evidence="2">The sequence shown here is derived from an EMBL/GenBank/DDBJ whole genome shotgun (WGS) entry which is preliminary data.</text>
</comment>